<dbReference type="GO" id="GO:0032588">
    <property type="term" value="C:trans-Golgi network membrane"/>
    <property type="evidence" value="ECO:0007669"/>
    <property type="project" value="InterPro"/>
</dbReference>
<feature type="compositionally biased region" description="Polar residues" evidence="1">
    <location>
        <begin position="179"/>
        <end position="208"/>
    </location>
</feature>
<evidence type="ECO:0000259" key="2">
    <source>
        <dbReference type="Pfam" id="PF15045"/>
    </source>
</evidence>
<feature type="region of interest" description="Disordered" evidence="1">
    <location>
        <begin position="439"/>
        <end position="485"/>
    </location>
</feature>
<dbReference type="PANTHER" id="PTHR16156">
    <property type="entry name" value="AFTIPHILIN A-RELATED"/>
    <property type="match status" value="1"/>
</dbReference>
<feature type="compositionally biased region" description="Low complexity" evidence="1">
    <location>
        <begin position="346"/>
        <end position="364"/>
    </location>
</feature>
<comment type="caution">
    <text evidence="3">The sequence shown here is derived from an EMBL/GenBank/DDBJ whole genome shotgun (WGS) entry which is preliminary data.</text>
</comment>
<dbReference type="InterPro" id="IPR046359">
    <property type="entry name" value="Aftin-like"/>
</dbReference>
<dbReference type="InterPro" id="IPR029205">
    <property type="entry name" value="Clathrin-bd"/>
</dbReference>
<feature type="compositionally biased region" description="Basic and acidic residues" evidence="1">
    <location>
        <begin position="442"/>
        <end position="485"/>
    </location>
</feature>
<feature type="region of interest" description="Disordered" evidence="1">
    <location>
        <begin position="325"/>
        <end position="419"/>
    </location>
</feature>
<sequence length="991" mass="107437">MAHSPQVMLWEDDMAFQMIPPRLSSSPPPLDSLPTVTCPGEEDDDEEFGNFSTHNASFDITGLSDKLPPTPDTSPSKFPALGHVTGKILPAVLEGIRDDTISQDSGVGSSNHPNEFSPQPQADDHSFGDFSTCVTAVFKVNNERTDGVGVVKNDGDDGLNNFQAFTSAGDEPPRIQEPECSTYSSDPNIDQGNDNFSSQVFPTVSETPEGSGKRSPRNSFSMIGTPPPLDYVANSVTVDDEFSRFSPNHRAAADDDDDEFGDFTSNEISEIINGKYSYSESVVCEKISIVPNNEEVTLQQSVKVMECSSLKRQENLSISLNIDDDVTNTSKENNADKNVDHPSQDASHSNSSSEKVSASPKSVPLSTSICSENSSQISRTPQDKVLNFGDRTPSISLQSENIVTKSTDKKDDVSASVSEKTKNDFIDVSKSNIVQEVMCSSEKVDSQSKEAEEQVETHKTGESEWTDHEHNSFKSKSESENYTDSKSHVSAYHYDGDVSSEVRIEGRTGKENHSEFNCDALQRGAGNDPLVSKDLCVDDFGDFDKVDSQGESDFGDFSKANEDDDLDFADLREQVENGTYGAEETLQPGIIGDDEYCEDVDDEFGDFNAPVAVTDSEFGDLDSANVDDDDDDDDEFGDFAVHDKVGASSNLTCAQAHDLEEDFGAFSGQGDTRNFGDFSMAGEETGKGNFATSWKEASFENSCKSPVLKKLESLVLKWIPRDPASIKLQEEQPVATLHEAVESDAFVWRQLENLESSAALTLSWGNTRAHNLFLSSVNVDARNIVSKEALITLFGQKWSSSVPLFAQTLSFSPLTPAKPTEGTGGPSVGYNGCSREPTTPPATASVIPPKLKEEVPVAVSAVKDGSSEVSTATKEISSPEQQETYNSSLFGLDLLLTNTSIGKGATNALLASLEREFLSESGEKNASTRIKSPPTPSPLVQQILGSGLTKGPLTNTPLHSLVPEVRQVVEHLPDLGFMRSRVLMFPIRGEQ</sequence>
<organism evidence="3 4">
    <name type="scientific">Homarus americanus</name>
    <name type="common">American lobster</name>
    <dbReference type="NCBI Taxonomy" id="6706"/>
    <lineage>
        <taxon>Eukaryota</taxon>
        <taxon>Metazoa</taxon>
        <taxon>Ecdysozoa</taxon>
        <taxon>Arthropoda</taxon>
        <taxon>Crustacea</taxon>
        <taxon>Multicrustacea</taxon>
        <taxon>Malacostraca</taxon>
        <taxon>Eumalacostraca</taxon>
        <taxon>Eucarida</taxon>
        <taxon>Decapoda</taxon>
        <taxon>Pleocyemata</taxon>
        <taxon>Astacidea</taxon>
        <taxon>Nephropoidea</taxon>
        <taxon>Nephropidae</taxon>
        <taxon>Homarus</taxon>
    </lineage>
</organism>
<evidence type="ECO:0000313" key="3">
    <source>
        <dbReference type="EMBL" id="KAG7162118.1"/>
    </source>
</evidence>
<feature type="region of interest" description="Disordered" evidence="1">
    <location>
        <begin position="149"/>
        <end position="226"/>
    </location>
</feature>
<feature type="compositionally biased region" description="Polar residues" evidence="1">
    <location>
        <begin position="365"/>
        <end position="380"/>
    </location>
</feature>
<feature type="compositionally biased region" description="Polar residues" evidence="1">
    <location>
        <begin position="102"/>
        <end position="120"/>
    </location>
</feature>
<dbReference type="Pfam" id="PF15045">
    <property type="entry name" value="Clathrin_bdg"/>
    <property type="match status" value="1"/>
</dbReference>
<proteinExistence type="predicted"/>
<evidence type="ECO:0000256" key="1">
    <source>
        <dbReference type="SAM" id="MobiDB-lite"/>
    </source>
</evidence>
<feature type="region of interest" description="Disordered" evidence="1">
    <location>
        <begin position="97"/>
        <end position="128"/>
    </location>
</feature>
<feature type="domain" description="Aftiphilin clathrin-binding box" evidence="2">
    <location>
        <begin position="747"/>
        <end position="821"/>
    </location>
</feature>
<feature type="compositionally biased region" description="Basic and acidic residues" evidence="1">
    <location>
        <begin position="406"/>
        <end position="419"/>
    </location>
</feature>
<accession>A0A8J5JVX6</accession>
<dbReference type="AlphaFoldDB" id="A0A8J5JVX6"/>
<feature type="compositionally biased region" description="Basic and acidic residues" evidence="1">
    <location>
        <begin position="333"/>
        <end position="343"/>
    </location>
</feature>
<gene>
    <name evidence="3" type="ORF">Hamer_G010778</name>
</gene>
<dbReference type="PANTHER" id="PTHR16156:SF10">
    <property type="entry name" value="AFTIPHILIN-RELATED"/>
    <property type="match status" value="1"/>
</dbReference>
<dbReference type="Proteomes" id="UP000747542">
    <property type="component" value="Unassembled WGS sequence"/>
</dbReference>
<evidence type="ECO:0000313" key="4">
    <source>
        <dbReference type="Proteomes" id="UP000747542"/>
    </source>
</evidence>
<dbReference type="EMBL" id="JAHLQT010028013">
    <property type="protein sequence ID" value="KAG7162118.1"/>
    <property type="molecule type" value="Genomic_DNA"/>
</dbReference>
<dbReference type="GO" id="GO:0030276">
    <property type="term" value="F:clathrin binding"/>
    <property type="evidence" value="ECO:0007669"/>
    <property type="project" value="InterPro"/>
</dbReference>
<dbReference type="GO" id="GO:0030121">
    <property type="term" value="C:AP-1 adaptor complex"/>
    <property type="evidence" value="ECO:0007669"/>
    <property type="project" value="TreeGrafter"/>
</dbReference>
<feature type="region of interest" description="Disordered" evidence="1">
    <location>
        <begin position="20"/>
        <end position="81"/>
    </location>
</feature>
<reference evidence="3" key="1">
    <citation type="journal article" date="2021" name="Sci. Adv.">
        <title>The American lobster genome reveals insights on longevity, neural, and immune adaptations.</title>
        <authorList>
            <person name="Polinski J.M."/>
            <person name="Zimin A.V."/>
            <person name="Clark K.F."/>
            <person name="Kohn A.B."/>
            <person name="Sadowski N."/>
            <person name="Timp W."/>
            <person name="Ptitsyn A."/>
            <person name="Khanna P."/>
            <person name="Romanova D.Y."/>
            <person name="Williams P."/>
            <person name="Greenwood S.J."/>
            <person name="Moroz L.L."/>
            <person name="Walt D.R."/>
            <person name="Bodnar A.G."/>
        </authorList>
    </citation>
    <scope>NUCLEOTIDE SEQUENCE</scope>
    <source>
        <strain evidence="3">GMGI-L3</strain>
    </source>
</reference>
<protein>
    <submittedName>
        <fullName evidence="3">Putative Clathrin-binding box of Aftiphilin, vesicle trafficking-containing protein</fullName>
    </submittedName>
</protein>
<keyword evidence="4" id="KW-1185">Reference proteome</keyword>
<name>A0A8J5JVX6_HOMAM</name>
<feature type="compositionally biased region" description="Polar residues" evidence="1">
    <location>
        <begin position="393"/>
        <end position="405"/>
    </location>
</feature>